<gene>
    <name evidence="2" type="ORF">NCTC12224_02190</name>
</gene>
<comment type="similarity">
    <text evidence="1">Belongs to the UPF0236 family.</text>
</comment>
<protein>
    <submittedName>
        <fullName evidence="2">DDE transposase</fullName>
    </submittedName>
</protein>
<evidence type="ECO:0000256" key="1">
    <source>
        <dbReference type="ARBA" id="ARBA00006539"/>
    </source>
</evidence>
<dbReference type="InterPro" id="IPR009620">
    <property type="entry name" value="UPF0236"/>
</dbReference>
<proteinExistence type="inferred from homology"/>
<sequence length="446" mass="52912">MDQQPIDERLLVGQFRRDNLIGFYQFIERYESFIAPIMRARGYKRINKVKRTVLFTFGEVTFERSRWSNGKRVRIPVDEKLGLAKRISISKELMFQITRLATLVPYRKVVEIVELMYGIYISKDTVIRCLNHAEKLLKEREDYRFFEESEEVVKEKAPIIYLEGDGVMVKVGDADIDNHRYDLSHFVIHTGSRKIHKNRFELQNKKEFVGIKNAPTREKVIDYLYNHFEITPQTLLITNSDNGHGYTPYVFDEIAKALGVKHHYHFWDSYHLNQKLRTYYKNFPDELLDGAFEAIKKHSKKDLKMILDTTESLLVTKEDEATFSKLRLKLLQNFKYTAHPNYYGLPHAGIGIMESQHRKLTYRMKKRGMYWSVHGLDRMSRLILLNTEGQIRDLFFGEWREQYQFFTPLESADVYLQDNSNKDYGERLKGTITQTKDRKSIKKRLL</sequence>
<dbReference type="EMBL" id="UHFN01000007">
    <property type="protein sequence ID" value="SUN63009.1"/>
    <property type="molecule type" value="Genomic_DNA"/>
</dbReference>
<dbReference type="Proteomes" id="UP000254924">
    <property type="component" value="Unassembled WGS sequence"/>
</dbReference>
<dbReference type="NCBIfam" id="NF033529">
    <property type="entry name" value="transpos_ISLre2"/>
    <property type="match status" value="1"/>
</dbReference>
<accession>A0A380KEH5</accession>
<keyword evidence="3" id="KW-1185">Reference proteome</keyword>
<name>A0A380KEH5_9STRE</name>
<reference evidence="2 3" key="1">
    <citation type="submission" date="2018-06" db="EMBL/GenBank/DDBJ databases">
        <authorList>
            <consortium name="Pathogen Informatics"/>
            <person name="Doyle S."/>
        </authorList>
    </citation>
    <scope>NUCLEOTIDE SEQUENCE [LARGE SCALE GENOMIC DNA]</scope>
    <source>
        <strain evidence="2 3">NCTC12224</strain>
    </source>
</reference>
<dbReference type="Pfam" id="PF06782">
    <property type="entry name" value="UPF0236"/>
    <property type="match status" value="1"/>
</dbReference>
<evidence type="ECO:0000313" key="2">
    <source>
        <dbReference type="EMBL" id="SUN63009.1"/>
    </source>
</evidence>
<organism evidence="2 3">
    <name type="scientific">Streptococcus hyointestinalis</name>
    <dbReference type="NCBI Taxonomy" id="1337"/>
    <lineage>
        <taxon>Bacteria</taxon>
        <taxon>Bacillati</taxon>
        <taxon>Bacillota</taxon>
        <taxon>Bacilli</taxon>
        <taxon>Lactobacillales</taxon>
        <taxon>Streptococcaceae</taxon>
        <taxon>Streptococcus</taxon>
    </lineage>
</organism>
<evidence type="ECO:0000313" key="3">
    <source>
        <dbReference type="Proteomes" id="UP000254924"/>
    </source>
</evidence>
<dbReference type="AlphaFoldDB" id="A0A380KEH5"/>
<dbReference type="OrthoDB" id="2329161at2"/>